<keyword evidence="4 12" id="KW-0548">Nucleotidyltransferase</keyword>
<dbReference type="PIRSF" id="PIRSF002811">
    <property type="entry name" value="DnaG"/>
    <property type="match status" value="1"/>
</dbReference>
<dbReference type="NCBIfam" id="TIGR01391">
    <property type="entry name" value="dnaG"/>
    <property type="match status" value="1"/>
</dbReference>
<dbReference type="Gene3D" id="3.90.580.10">
    <property type="entry name" value="Zinc finger, CHC2-type domain"/>
    <property type="match status" value="1"/>
</dbReference>
<dbReference type="KEGG" id="aco:Amico_0587"/>
<dbReference type="CDD" id="cd03364">
    <property type="entry name" value="TOPRIM_DnaG_primases"/>
    <property type="match status" value="1"/>
</dbReference>
<dbReference type="GO" id="GO:0003677">
    <property type="term" value="F:DNA binding"/>
    <property type="evidence" value="ECO:0007669"/>
    <property type="project" value="UniProtKB-KW"/>
</dbReference>
<dbReference type="PANTHER" id="PTHR30313">
    <property type="entry name" value="DNA PRIMASE"/>
    <property type="match status" value="1"/>
</dbReference>
<evidence type="ECO:0000256" key="14">
    <source>
        <dbReference type="PIRSR" id="PIRSR002811-1"/>
    </source>
</evidence>
<keyword evidence="1 12" id="KW-0240">DNA-directed RNA polymerase</keyword>
<proteinExistence type="inferred from homology"/>
<comment type="catalytic activity">
    <reaction evidence="12">
        <text>ssDNA + n NTP = ssDNA/pppN(pN)n-1 hybrid + (n-1) diphosphate.</text>
        <dbReference type="EC" id="2.7.7.101"/>
    </reaction>
</comment>
<dbReference type="HOGENOM" id="CLU_013501_3_1_0"/>
<dbReference type="SMART" id="SM00400">
    <property type="entry name" value="ZnF_CHCC"/>
    <property type="match status" value="1"/>
</dbReference>
<dbReference type="InterPro" id="IPR002694">
    <property type="entry name" value="Znf_CHC2"/>
</dbReference>
<dbReference type="InterPro" id="IPR006171">
    <property type="entry name" value="TOPRIM_dom"/>
</dbReference>
<gene>
    <name evidence="12" type="primary">dnaG</name>
    <name evidence="16" type="ordered locus">Amico_0587</name>
</gene>
<dbReference type="InterPro" id="IPR006295">
    <property type="entry name" value="DNA_primase_DnaG"/>
</dbReference>
<dbReference type="GO" id="GO:0003899">
    <property type="term" value="F:DNA-directed RNA polymerase activity"/>
    <property type="evidence" value="ECO:0007669"/>
    <property type="project" value="UniProtKB-UniRule"/>
</dbReference>
<evidence type="ECO:0000313" key="17">
    <source>
        <dbReference type="Proteomes" id="UP000002366"/>
    </source>
</evidence>
<dbReference type="Proteomes" id="UP000002366">
    <property type="component" value="Chromosome"/>
</dbReference>
<dbReference type="GO" id="GO:0005737">
    <property type="term" value="C:cytoplasm"/>
    <property type="evidence" value="ECO:0007669"/>
    <property type="project" value="TreeGrafter"/>
</dbReference>
<evidence type="ECO:0000256" key="6">
    <source>
        <dbReference type="ARBA" id="ARBA00022723"/>
    </source>
</evidence>
<dbReference type="InterPro" id="IPR037068">
    <property type="entry name" value="DNA_primase_core_N_sf"/>
</dbReference>
<evidence type="ECO:0000256" key="8">
    <source>
        <dbReference type="ARBA" id="ARBA00022833"/>
    </source>
</evidence>
<comment type="cofactor">
    <cofactor evidence="12 13 14">
        <name>Zn(2+)</name>
        <dbReference type="ChEBI" id="CHEBI:29105"/>
    </cofactor>
    <text evidence="12 13 14">Binds 1 zinc ion per monomer.</text>
</comment>
<feature type="domain" description="Toprim" evidence="15">
    <location>
        <begin position="250"/>
        <end position="331"/>
    </location>
</feature>
<dbReference type="eggNOG" id="COG0358">
    <property type="taxonomic scope" value="Bacteria"/>
</dbReference>
<evidence type="ECO:0000256" key="4">
    <source>
        <dbReference type="ARBA" id="ARBA00022695"/>
    </source>
</evidence>
<dbReference type="SMART" id="SM00493">
    <property type="entry name" value="TOPRIM"/>
    <property type="match status" value="1"/>
</dbReference>
<dbReference type="EC" id="2.7.7.101" evidence="12"/>
<dbReference type="Pfam" id="PF01807">
    <property type="entry name" value="Zn_ribbon_DnaG"/>
    <property type="match status" value="1"/>
</dbReference>
<evidence type="ECO:0000256" key="5">
    <source>
        <dbReference type="ARBA" id="ARBA00022705"/>
    </source>
</evidence>
<dbReference type="PROSITE" id="PS50880">
    <property type="entry name" value="TOPRIM"/>
    <property type="match status" value="1"/>
</dbReference>
<dbReference type="SUPFAM" id="SSF56731">
    <property type="entry name" value="DNA primase core"/>
    <property type="match status" value="1"/>
</dbReference>
<dbReference type="FunFam" id="3.90.580.10:FF:000001">
    <property type="entry name" value="DNA primase"/>
    <property type="match status" value="1"/>
</dbReference>
<keyword evidence="6 12" id="KW-0479">Metal-binding</keyword>
<dbReference type="PANTHER" id="PTHR30313:SF2">
    <property type="entry name" value="DNA PRIMASE"/>
    <property type="match status" value="1"/>
</dbReference>
<protein>
    <recommendedName>
        <fullName evidence="12 13">DNA primase</fullName>
        <ecNumber evidence="12">2.7.7.101</ecNumber>
    </recommendedName>
</protein>
<dbReference type="EMBL" id="CP001997">
    <property type="protein sequence ID" value="ADE56722.1"/>
    <property type="molecule type" value="Genomic_DNA"/>
</dbReference>
<keyword evidence="10 12" id="KW-0238">DNA-binding</keyword>
<dbReference type="STRING" id="572547.Amico_0587"/>
<dbReference type="GO" id="GO:0006269">
    <property type="term" value="P:DNA replication, synthesis of primer"/>
    <property type="evidence" value="ECO:0007669"/>
    <property type="project" value="UniProtKB-UniRule"/>
</dbReference>
<evidence type="ECO:0000256" key="9">
    <source>
        <dbReference type="ARBA" id="ARBA00022842"/>
    </source>
</evidence>
<evidence type="ECO:0000256" key="7">
    <source>
        <dbReference type="ARBA" id="ARBA00022771"/>
    </source>
</evidence>
<keyword evidence="9" id="KW-0460">Magnesium</keyword>
<comment type="function">
    <text evidence="12 13">RNA polymerase that catalyzes the synthesis of short RNA molecules used as primers for DNA polymerase during DNA replication.</text>
</comment>
<dbReference type="InterPro" id="IPR036977">
    <property type="entry name" value="DNA_primase_Znf_CHC2"/>
</dbReference>
<sequence length="581" mass="65777">MGDDVVRQIKDRLDIADVVGDYVRLHKTGKNLKGLCPFHQEKTPSFIVSPDRQTFHCFGCGEGGDVFSFIMKIEGLNFREALELLAQRAGVEVETSPSHFSTKGKRSLYDIMETSLFFYRSSLKNQGGRLAQQYLNSRGMNIESASLFEIGWAPPTWDSLWRLLFKEKVSLKEALDCGLVIEGTKGIYDRFRGRVIFPIRDVSGRLLAFGGRIIDGDSAKYINSPEGVLYSKRKNLYLLHMAKQEIREKNRVILVEGYMDAIRLHMTGYKEAVASLGTSLTEDQARLLKRFTNNCFICYDSDTAGQEAAVRGMYVLQQCGLDVRVVELLSGKDPDDLLSNEEGRELFRKAMERALPLVLFHLSLRQRQLENPDTRRAAAEDLLQGLSQLSPIDIAPFLSSVSAALGILPYELQEQLESIRSAKKSQKTISSEQSYKTMNNNENSSRNSVVDPLEAALVYCLWNDIARRRVARPEEVFCLVENEDVKNMLAAIFSGHSPESLEEHWRTLNETTPFAILAGGGAFCDSFSEDQDCWDAISLALERRREEEVFKKIHERMLRGEASKEDLEEYSKIAKKLKSRS</sequence>
<name>D5EDU0_AMICL</name>
<dbReference type="GO" id="GO:0008270">
    <property type="term" value="F:zinc ion binding"/>
    <property type="evidence" value="ECO:0007669"/>
    <property type="project" value="UniProtKB-UniRule"/>
</dbReference>
<dbReference type="InterPro" id="IPR030846">
    <property type="entry name" value="DnaG_bac"/>
</dbReference>
<evidence type="ECO:0000256" key="12">
    <source>
        <dbReference type="HAMAP-Rule" id="MF_00974"/>
    </source>
</evidence>
<evidence type="ECO:0000313" key="16">
    <source>
        <dbReference type="EMBL" id="ADE56722.1"/>
    </source>
</evidence>
<keyword evidence="17" id="KW-1185">Reference proteome</keyword>
<dbReference type="Pfam" id="PF13155">
    <property type="entry name" value="Toprim_2"/>
    <property type="match status" value="1"/>
</dbReference>
<keyword evidence="7 12" id="KW-0863">Zinc-finger</keyword>
<dbReference type="Gene3D" id="3.40.1360.10">
    <property type="match status" value="1"/>
</dbReference>
<evidence type="ECO:0000256" key="13">
    <source>
        <dbReference type="PIRNR" id="PIRNR002811"/>
    </source>
</evidence>
<dbReference type="SUPFAM" id="SSF57783">
    <property type="entry name" value="Zinc beta-ribbon"/>
    <property type="match status" value="1"/>
</dbReference>
<dbReference type="InterPro" id="IPR050219">
    <property type="entry name" value="DnaG_primase"/>
</dbReference>
<keyword evidence="8 12" id="KW-0862">Zinc</keyword>
<evidence type="ECO:0000256" key="1">
    <source>
        <dbReference type="ARBA" id="ARBA00022478"/>
    </source>
</evidence>
<feature type="zinc finger region" description="CHC2-type" evidence="12 14">
    <location>
        <begin position="36"/>
        <end position="60"/>
    </location>
</feature>
<dbReference type="GO" id="GO:0000428">
    <property type="term" value="C:DNA-directed RNA polymerase complex"/>
    <property type="evidence" value="ECO:0007669"/>
    <property type="project" value="UniProtKB-KW"/>
</dbReference>
<dbReference type="HAMAP" id="MF_00974">
    <property type="entry name" value="DNA_primase_DnaG"/>
    <property type="match status" value="1"/>
</dbReference>
<dbReference type="OrthoDB" id="9803773at2"/>
<keyword evidence="3 12" id="KW-0808">Transferase</keyword>
<evidence type="ECO:0000256" key="10">
    <source>
        <dbReference type="ARBA" id="ARBA00023125"/>
    </source>
</evidence>
<keyword evidence="5 12" id="KW-0235">DNA replication</keyword>
<dbReference type="InterPro" id="IPR013264">
    <property type="entry name" value="DNAG_N"/>
</dbReference>
<evidence type="ECO:0000256" key="11">
    <source>
        <dbReference type="ARBA" id="ARBA00023163"/>
    </source>
</evidence>
<comment type="subunit">
    <text evidence="12">Monomer. Interacts with DnaB.</text>
</comment>
<accession>D5EDU0</accession>
<comment type="similarity">
    <text evidence="12 13">Belongs to the DnaG primase family.</text>
</comment>
<comment type="domain">
    <text evidence="12">Contains an N-terminal zinc-binding domain, a central core domain that contains the primase activity, and a C-terminal DnaB-binding domain.</text>
</comment>
<dbReference type="Pfam" id="PF08275">
    <property type="entry name" value="DNAG_N"/>
    <property type="match status" value="1"/>
</dbReference>
<dbReference type="AlphaFoldDB" id="D5EDU0"/>
<evidence type="ECO:0000256" key="2">
    <source>
        <dbReference type="ARBA" id="ARBA00022515"/>
    </source>
</evidence>
<evidence type="ECO:0000256" key="3">
    <source>
        <dbReference type="ARBA" id="ARBA00022679"/>
    </source>
</evidence>
<dbReference type="RefSeq" id="WP_013047988.1">
    <property type="nucleotide sequence ID" value="NC_014011.1"/>
</dbReference>
<keyword evidence="11 12" id="KW-0804">Transcription</keyword>
<dbReference type="FunFam" id="3.40.1360.10:FF:000002">
    <property type="entry name" value="DNA primase"/>
    <property type="match status" value="1"/>
</dbReference>
<dbReference type="GO" id="GO:1990077">
    <property type="term" value="C:primosome complex"/>
    <property type="evidence" value="ECO:0007669"/>
    <property type="project" value="UniProtKB-KW"/>
</dbReference>
<organism evidence="16 17">
    <name type="scientific">Aminobacterium colombiense (strain DSM 12261 / ALA-1)</name>
    <dbReference type="NCBI Taxonomy" id="572547"/>
    <lineage>
        <taxon>Bacteria</taxon>
        <taxon>Thermotogati</taxon>
        <taxon>Synergistota</taxon>
        <taxon>Synergistia</taxon>
        <taxon>Synergistales</taxon>
        <taxon>Aminobacteriaceae</taxon>
        <taxon>Aminobacterium</taxon>
    </lineage>
</organism>
<keyword evidence="2 12" id="KW-0639">Primosome</keyword>
<dbReference type="Gene3D" id="3.90.980.10">
    <property type="entry name" value="DNA primase, catalytic core, N-terminal domain"/>
    <property type="match status" value="1"/>
</dbReference>
<dbReference type="InterPro" id="IPR034151">
    <property type="entry name" value="TOPRIM_DnaG_bac"/>
</dbReference>
<evidence type="ECO:0000259" key="15">
    <source>
        <dbReference type="PROSITE" id="PS50880"/>
    </source>
</evidence>
<reference evidence="16 17" key="1">
    <citation type="journal article" date="2010" name="Stand. Genomic Sci.">
        <title>Complete genome sequence of Aminobacterium colombiense type strain (ALA-1).</title>
        <authorList>
            <person name="Chertkov O."/>
            <person name="Sikorski J."/>
            <person name="Brambilla E."/>
            <person name="Lapidus A."/>
            <person name="Copeland A."/>
            <person name="Glavina Del Rio T."/>
            <person name="Nolan M."/>
            <person name="Lucas S."/>
            <person name="Tice H."/>
            <person name="Cheng J.F."/>
            <person name="Han C."/>
            <person name="Detter J.C."/>
            <person name="Bruce D."/>
            <person name="Tapia R."/>
            <person name="Goodwin L."/>
            <person name="Pitluck S."/>
            <person name="Liolios K."/>
            <person name="Ivanova N."/>
            <person name="Mavromatis K."/>
            <person name="Ovchinnikova G."/>
            <person name="Pati A."/>
            <person name="Chen A."/>
            <person name="Palaniappan K."/>
            <person name="Land M."/>
            <person name="Hauser L."/>
            <person name="Chang Y.J."/>
            <person name="Jeffries C.D."/>
            <person name="Spring S."/>
            <person name="Rohde M."/>
            <person name="Goker M."/>
            <person name="Bristow J."/>
            <person name="Eisen J.A."/>
            <person name="Markowitz V."/>
            <person name="Hugenholtz P."/>
            <person name="Kyrpides N.C."/>
            <person name="Klenk H.P."/>
        </authorList>
    </citation>
    <scope>NUCLEOTIDE SEQUENCE [LARGE SCALE GENOMIC DNA]</scope>
    <source>
        <strain evidence="17">DSM 12261 / ALA-1</strain>
    </source>
</reference>